<evidence type="ECO:0000313" key="3">
    <source>
        <dbReference type="EMBL" id="TDA20693.1"/>
    </source>
</evidence>
<dbReference type="Proteomes" id="UP000295710">
    <property type="component" value="Unassembled WGS sequence"/>
</dbReference>
<keyword evidence="4" id="KW-1185">Reference proteome</keyword>
<feature type="domain" description="Sporulation stage II protein D amidase enhancer LytB N-terminal" evidence="2">
    <location>
        <begin position="53"/>
        <end position="141"/>
    </location>
</feature>
<evidence type="ECO:0000256" key="1">
    <source>
        <dbReference type="SAM" id="Phobius"/>
    </source>
</evidence>
<dbReference type="EMBL" id="SMMX01000016">
    <property type="protein sequence ID" value="TDA20693.1"/>
    <property type="molecule type" value="Genomic_DNA"/>
</dbReference>
<reference evidence="3 4" key="1">
    <citation type="journal article" date="2016" name="Nat. Microbiol.">
        <title>The Mouse Intestinal Bacterial Collection (miBC) provides host-specific insight into cultured diversity and functional potential of the gut microbiota.</title>
        <authorList>
            <person name="Lagkouvardos I."/>
            <person name="Pukall R."/>
            <person name="Abt B."/>
            <person name="Foesel B.U."/>
            <person name="Meier-Kolthoff J.P."/>
            <person name="Kumar N."/>
            <person name="Bresciani A."/>
            <person name="Martinez I."/>
            <person name="Just S."/>
            <person name="Ziegler C."/>
            <person name="Brugiroux S."/>
            <person name="Garzetti D."/>
            <person name="Wenning M."/>
            <person name="Bui T.P."/>
            <person name="Wang J."/>
            <person name="Hugenholtz F."/>
            <person name="Plugge C.M."/>
            <person name="Peterson D.A."/>
            <person name="Hornef M.W."/>
            <person name="Baines J.F."/>
            <person name="Smidt H."/>
            <person name="Walter J."/>
            <person name="Kristiansen K."/>
            <person name="Nielsen H.B."/>
            <person name="Haller D."/>
            <person name="Overmann J."/>
            <person name="Stecher B."/>
            <person name="Clavel T."/>
        </authorList>
    </citation>
    <scope>NUCLEOTIDE SEQUENCE [LARGE SCALE GENOMIC DNA]</scope>
    <source>
        <strain evidence="3 4">DSM 28560</strain>
    </source>
</reference>
<dbReference type="RefSeq" id="WP_132279831.1">
    <property type="nucleotide sequence ID" value="NZ_JAOBST010000063.1"/>
</dbReference>
<keyword evidence="1" id="KW-1133">Transmembrane helix</keyword>
<evidence type="ECO:0000259" key="2">
    <source>
        <dbReference type="Pfam" id="PF08486"/>
    </source>
</evidence>
<accession>A0A4R4FDA7</accession>
<proteinExistence type="predicted"/>
<protein>
    <recommendedName>
        <fullName evidence="2">Sporulation stage II protein D amidase enhancer LytB N-terminal domain-containing protein</fullName>
    </recommendedName>
</protein>
<gene>
    <name evidence="3" type="ORF">E1963_15380</name>
</gene>
<evidence type="ECO:0000313" key="4">
    <source>
        <dbReference type="Proteomes" id="UP000295710"/>
    </source>
</evidence>
<organism evidence="3 4">
    <name type="scientific">Extibacter muris</name>
    <dbReference type="NCBI Taxonomy" id="1796622"/>
    <lineage>
        <taxon>Bacteria</taxon>
        <taxon>Bacillati</taxon>
        <taxon>Bacillota</taxon>
        <taxon>Clostridia</taxon>
        <taxon>Lachnospirales</taxon>
        <taxon>Lachnospiraceae</taxon>
        <taxon>Extibacter</taxon>
    </lineage>
</organism>
<keyword evidence="1" id="KW-0472">Membrane</keyword>
<sequence length="296" mass="33335">MRQRLKQWGCYLIIIILLPYVVTVFLNGPSITATSHVDSTYVKVKTASGEEVKMPIEEYCIGILAREIPVSYKAEALKAQAVLVRTDVYKKIKEAGSDTVLSDEFWTTKQMEDAWGVSKYSKYYDRLKRAWNETEGQVLMYGENLAVTPFFRISNGSTRDGKEALGSEDYPYLKIVDCPLDIEAEEQIQTVTIEDMDAEVTAFDTAGYVTSVRVGQENISGEEFRTTYGLASGCFTLQKYNGKLRITTRGVGHGLGMSQYTANEMAKKGKDYKEILQKFFEGTELKEVAEILIDTE</sequence>
<dbReference type="Pfam" id="PF08486">
    <property type="entry name" value="SpoIID"/>
    <property type="match status" value="1"/>
</dbReference>
<comment type="caution">
    <text evidence="3">The sequence shown here is derived from an EMBL/GenBank/DDBJ whole genome shotgun (WGS) entry which is preliminary data.</text>
</comment>
<feature type="transmembrane region" description="Helical" evidence="1">
    <location>
        <begin position="9"/>
        <end position="26"/>
    </location>
</feature>
<keyword evidence="1" id="KW-0812">Transmembrane</keyword>
<dbReference type="AlphaFoldDB" id="A0A4R4FDA7"/>
<dbReference type="InterPro" id="IPR013693">
    <property type="entry name" value="SpoIID/LytB_N"/>
</dbReference>
<name>A0A4R4FDA7_9FIRM</name>